<evidence type="ECO:0000256" key="1">
    <source>
        <dbReference type="ARBA" id="ARBA00008520"/>
    </source>
</evidence>
<sequence>MPFSNSRLRGARLAAIALSASFAFSAAPALAEGVVNIYSYRQPDLIKPVLDAFTAETGIDTEVLFLDKGLEERIAAEGQNSPADVILTVDISRLTNTKEKGVTQPVDDPAINAAIPAEYRDPDGHWFGVTRRGRVIYASKDRVSDTDISYADLADPKWAGKICIRSGQHDYNLALFSALIAHWGEEKAEQWMEGFKANLARKPEGNDRGQAKSIMAGECDLALGNTYYVGLMMTNDKEPEQKEWANSIHVIFPSIDDAGTHVNISGMAMAKHAPNRENALKLMEFLASEEAQEIYAAEVFEYPVKEGVEASDIVKSFGTLNADKLPLSEIAGHRKAASEMVDRVGLDDGPAS</sequence>
<gene>
    <name evidence="5" type="ORF">BSQ44_19385</name>
</gene>
<dbReference type="InterPro" id="IPR026045">
    <property type="entry name" value="Ferric-bd"/>
</dbReference>
<proteinExistence type="inferred from homology"/>
<comment type="similarity">
    <text evidence="1">Belongs to the bacterial solute-binding protein 1 family.</text>
</comment>
<accession>A0A1L3SVE0</accession>
<keyword evidence="3" id="KW-0479">Metal-binding</keyword>
<evidence type="ECO:0000313" key="5">
    <source>
        <dbReference type="EMBL" id="APH73292.1"/>
    </source>
</evidence>
<dbReference type="CDD" id="cd13542">
    <property type="entry name" value="PBP2_FutA1_ilke"/>
    <property type="match status" value="1"/>
</dbReference>
<reference evidence="6" key="1">
    <citation type="submission" date="2016-11" db="EMBL/GenBank/DDBJ databases">
        <title>Mesorhizobium oceanicum sp. nov., isolated from deep seawater in South China Sea.</title>
        <authorList>
            <person name="Fu G.-Y."/>
        </authorList>
    </citation>
    <scope>NUCLEOTIDE SEQUENCE [LARGE SCALE GENOMIC DNA]</scope>
    <source>
        <strain evidence="6">B7</strain>
    </source>
</reference>
<dbReference type="PIRSF" id="PIRSF002825">
    <property type="entry name" value="CfbpA"/>
    <property type="match status" value="1"/>
</dbReference>
<dbReference type="STRING" id="1670800.BSQ44_19385"/>
<keyword evidence="3" id="KW-0408">Iron</keyword>
<keyword evidence="2 4" id="KW-0732">Signal</keyword>
<name>A0A1L3SVE0_9HYPH</name>
<dbReference type="SUPFAM" id="SSF53850">
    <property type="entry name" value="Periplasmic binding protein-like II"/>
    <property type="match status" value="1"/>
</dbReference>
<evidence type="ECO:0000256" key="3">
    <source>
        <dbReference type="PIRSR" id="PIRSR002825-1"/>
    </source>
</evidence>
<dbReference type="GO" id="GO:0030288">
    <property type="term" value="C:outer membrane-bounded periplasmic space"/>
    <property type="evidence" value="ECO:0007669"/>
    <property type="project" value="TreeGrafter"/>
</dbReference>
<dbReference type="Gene3D" id="3.40.190.10">
    <property type="entry name" value="Periplasmic binding protein-like II"/>
    <property type="match status" value="2"/>
</dbReference>
<dbReference type="PANTHER" id="PTHR30006">
    <property type="entry name" value="THIAMINE-BINDING PERIPLASMIC PROTEIN-RELATED"/>
    <property type="match status" value="1"/>
</dbReference>
<evidence type="ECO:0000256" key="2">
    <source>
        <dbReference type="ARBA" id="ARBA00022729"/>
    </source>
</evidence>
<dbReference type="GO" id="GO:0046872">
    <property type="term" value="F:metal ion binding"/>
    <property type="evidence" value="ECO:0007669"/>
    <property type="project" value="UniProtKB-KW"/>
</dbReference>
<dbReference type="EMBL" id="CP018171">
    <property type="protein sequence ID" value="APH73292.1"/>
    <property type="molecule type" value="Genomic_DNA"/>
</dbReference>
<dbReference type="RefSeq" id="WP_072606763.1">
    <property type="nucleotide sequence ID" value="NZ_CP018171.1"/>
</dbReference>
<feature type="binding site" evidence="3">
    <location>
        <position position="228"/>
    </location>
    <ligand>
        <name>Fe cation</name>
        <dbReference type="ChEBI" id="CHEBI:24875"/>
    </ligand>
</feature>
<dbReference type="AlphaFoldDB" id="A0A1L3SVE0"/>
<keyword evidence="6" id="KW-1185">Reference proteome</keyword>
<evidence type="ECO:0000313" key="6">
    <source>
        <dbReference type="Proteomes" id="UP000182840"/>
    </source>
</evidence>
<protein>
    <submittedName>
        <fullName evidence="5">Iron ABC transporter substrate-binding protein</fullName>
    </submittedName>
</protein>
<dbReference type="OrthoDB" id="9769567at2"/>
<feature type="chain" id="PRO_5012318015" evidence="4">
    <location>
        <begin position="32"/>
        <end position="352"/>
    </location>
</feature>
<dbReference type="PANTHER" id="PTHR30006:SF15">
    <property type="entry name" value="IRON-UTILIZATION PERIPLASMIC PROTEIN"/>
    <property type="match status" value="1"/>
</dbReference>
<feature type="signal peptide" evidence="4">
    <location>
        <begin position="1"/>
        <end position="31"/>
    </location>
</feature>
<feature type="binding site" evidence="3">
    <location>
        <position position="227"/>
    </location>
    <ligand>
        <name>Fe cation</name>
        <dbReference type="ChEBI" id="CHEBI:24875"/>
    </ligand>
</feature>
<dbReference type="KEGG" id="meso:BSQ44_19385"/>
<organism evidence="5 6">
    <name type="scientific">Aquibium oceanicum</name>
    <dbReference type="NCBI Taxonomy" id="1670800"/>
    <lineage>
        <taxon>Bacteria</taxon>
        <taxon>Pseudomonadati</taxon>
        <taxon>Pseudomonadota</taxon>
        <taxon>Alphaproteobacteria</taxon>
        <taxon>Hyphomicrobiales</taxon>
        <taxon>Phyllobacteriaceae</taxon>
        <taxon>Aquibium</taxon>
    </lineage>
</organism>
<dbReference type="Proteomes" id="UP000182840">
    <property type="component" value="Chromosome"/>
</dbReference>
<dbReference type="Pfam" id="PF13343">
    <property type="entry name" value="SBP_bac_6"/>
    <property type="match status" value="1"/>
</dbReference>
<evidence type="ECO:0000256" key="4">
    <source>
        <dbReference type="SAM" id="SignalP"/>
    </source>
</evidence>